<evidence type="ECO:0000256" key="1">
    <source>
        <dbReference type="SAM" id="MobiDB-lite"/>
    </source>
</evidence>
<feature type="compositionally biased region" description="Basic and acidic residues" evidence="1">
    <location>
        <begin position="9"/>
        <end position="21"/>
    </location>
</feature>
<evidence type="ECO:0000313" key="2">
    <source>
        <dbReference type="EMBL" id="KKS59646.1"/>
    </source>
</evidence>
<dbReference type="STRING" id="1619142.UV26_C0018G0004"/>
<gene>
    <name evidence="2" type="ORF">UV26_C0018G0004</name>
</gene>
<sequence length="331" mass="37990">MEGIPTTPSKEKSLEKDEFSGSKTLEEIARIQKGRDLSALSVKELSSIREKYIRLKQELNIGGKEVKEGMETSYEQAQEIMGESFYGTEEIKNTFGFEFPKEKIPHVPYTPEVLEKAKENGEMLVLRVESDGSGSSITMQRMNEIMQTILEKDSEEEQEKLLYDTNWYHEEDFFKNASLKTEWRIVGKEFIPDSTSKNYIEQTKILRDYLFGLESLSEEEKSECTDELLEGLQKMLDDDYDKNWQEVAKKLSELLVNKNHRRIPAEILYDWVLQFRNRKDRGILEENYDWSNTLSSDGGLVYVGYADRGGVDVGAVGPGDRGGILGVVSLR</sequence>
<name>A0A0G1CM10_UNCKA</name>
<dbReference type="Proteomes" id="UP000034678">
    <property type="component" value="Unassembled WGS sequence"/>
</dbReference>
<dbReference type="EMBL" id="LCDU01000018">
    <property type="protein sequence ID" value="KKS59646.1"/>
    <property type="molecule type" value="Genomic_DNA"/>
</dbReference>
<protein>
    <submittedName>
        <fullName evidence="2">Uncharacterized protein</fullName>
    </submittedName>
</protein>
<organism evidence="2 3">
    <name type="scientific">candidate division WWE3 bacterium GW2011_GWF2_42_42</name>
    <dbReference type="NCBI Taxonomy" id="1619142"/>
    <lineage>
        <taxon>Bacteria</taxon>
        <taxon>Katanobacteria</taxon>
    </lineage>
</organism>
<evidence type="ECO:0000313" key="3">
    <source>
        <dbReference type="Proteomes" id="UP000034678"/>
    </source>
</evidence>
<accession>A0A0G1CM10</accession>
<dbReference type="AlphaFoldDB" id="A0A0G1CM10"/>
<comment type="caution">
    <text evidence="2">The sequence shown here is derived from an EMBL/GenBank/DDBJ whole genome shotgun (WGS) entry which is preliminary data.</text>
</comment>
<proteinExistence type="predicted"/>
<reference evidence="2 3" key="1">
    <citation type="journal article" date="2015" name="Nature">
        <title>rRNA introns, odd ribosomes, and small enigmatic genomes across a large radiation of phyla.</title>
        <authorList>
            <person name="Brown C.T."/>
            <person name="Hug L.A."/>
            <person name="Thomas B.C."/>
            <person name="Sharon I."/>
            <person name="Castelle C.J."/>
            <person name="Singh A."/>
            <person name="Wilkins M.J."/>
            <person name="Williams K.H."/>
            <person name="Banfield J.F."/>
        </authorList>
    </citation>
    <scope>NUCLEOTIDE SEQUENCE [LARGE SCALE GENOMIC DNA]</scope>
</reference>
<feature type="region of interest" description="Disordered" evidence="1">
    <location>
        <begin position="1"/>
        <end position="21"/>
    </location>
</feature>